<evidence type="ECO:0000313" key="2">
    <source>
        <dbReference type="EMBL" id="KAK2092786.1"/>
    </source>
</evidence>
<evidence type="ECO:0000313" key="3">
    <source>
        <dbReference type="Proteomes" id="UP001266305"/>
    </source>
</evidence>
<gene>
    <name evidence="2" type="ORF">P7K49_029315</name>
</gene>
<sequence>MNNQLIRISAAALGNQQKSCPSKHSTHSTLYNPANDRGVPLTQKLPIAPPSTHPVFAWGLSLRSQQYSQGAIILAQLLSYWTDKWGDPYLSTESTHHFRIHGYSECENGQAHTHDHYVRGHIDTGLLASSKLTTGCFPAKPSQAFLLSQPSFAVSFPTEETCRKPIDQRP</sequence>
<name>A0ABQ9U6V3_SAGOE</name>
<comment type="caution">
    <text evidence="2">The sequence shown here is derived from an EMBL/GenBank/DDBJ whole genome shotgun (WGS) entry which is preliminary data.</text>
</comment>
<dbReference type="EMBL" id="JASSZA010000015">
    <property type="protein sequence ID" value="KAK2092786.1"/>
    <property type="molecule type" value="Genomic_DNA"/>
</dbReference>
<dbReference type="Proteomes" id="UP001266305">
    <property type="component" value="Unassembled WGS sequence"/>
</dbReference>
<reference evidence="2 3" key="1">
    <citation type="submission" date="2023-05" db="EMBL/GenBank/DDBJ databases">
        <title>B98-5 Cell Line De Novo Hybrid Assembly: An Optical Mapping Approach.</title>
        <authorList>
            <person name="Kananen K."/>
            <person name="Auerbach J.A."/>
            <person name="Kautto E."/>
            <person name="Blachly J.S."/>
        </authorList>
    </citation>
    <scope>NUCLEOTIDE SEQUENCE [LARGE SCALE GENOMIC DNA]</scope>
    <source>
        <strain evidence="2">B95-8</strain>
        <tissue evidence="2">Cell line</tissue>
    </source>
</reference>
<protein>
    <submittedName>
        <fullName evidence="2">Uncharacterized protein</fullName>
    </submittedName>
</protein>
<feature type="region of interest" description="Disordered" evidence="1">
    <location>
        <begin position="16"/>
        <end position="35"/>
    </location>
</feature>
<feature type="compositionally biased region" description="Polar residues" evidence="1">
    <location>
        <begin position="16"/>
        <end position="32"/>
    </location>
</feature>
<evidence type="ECO:0000256" key="1">
    <source>
        <dbReference type="SAM" id="MobiDB-lite"/>
    </source>
</evidence>
<proteinExistence type="predicted"/>
<accession>A0ABQ9U6V3</accession>
<keyword evidence="3" id="KW-1185">Reference proteome</keyword>
<organism evidence="2 3">
    <name type="scientific">Saguinus oedipus</name>
    <name type="common">Cotton-top tamarin</name>
    <name type="synonym">Oedipomidas oedipus</name>
    <dbReference type="NCBI Taxonomy" id="9490"/>
    <lineage>
        <taxon>Eukaryota</taxon>
        <taxon>Metazoa</taxon>
        <taxon>Chordata</taxon>
        <taxon>Craniata</taxon>
        <taxon>Vertebrata</taxon>
        <taxon>Euteleostomi</taxon>
        <taxon>Mammalia</taxon>
        <taxon>Eutheria</taxon>
        <taxon>Euarchontoglires</taxon>
        <taxon>Primates</taxon>
        <taxon>Haplorrhini</taxon>
        <taxon>Platyrrhini</taxon>
        <taxon>Cebidae</taxon>
        <taxon>Callitrichinae</taxon>
        <taxon>Saguinus</taxon>
    </lineage>
</organism>